<dbReference type="Proteomes" id="UP000180175">
    <property type="component" value="Chromosome"/>
</dbReference>
<name>A0A1S2LMF7_9BACI</name>
<dbReference type="RefSeq" id="WP_071317645.1">
    <property type="nucleotide sequence ID" value="NZ_CP063356.2"/>
</dbReference>
<dbReference type="KEGG" id="aia:AWH56_002335"/>
<keyword evidence="2" id="KW-0378">Hydrolase</keyword>
<organism evidence="1 3">
    <name type="scientific">Anaerobacillus isosaccharinicus</name>
    <dbReference type="NCBI Taxonomy" id="1532552"/>
    <lineage>
        <taxon>Bacteria</taxon>
        <taxon>Bacillati</taxon>
        <taxon>Bacillota</taxon>
        <taxon>Bacilli</taxon>
        <taxon>Bacillales</taxon>
        <taxon>Bacillaceae</taxon>
        <taxon>Anaerobacillus</taxon>
    </lineage>
</organism>
<sequence length="550" mass="62999">MLNCRDEIFFLTNQLVNIESIVNTEGEKEISQAIYTLISSYSYFRDNPNRLIKQRTLNDDRERYNVVAYVIGTKKKSNKTVILMGHLDTVGIDDFNHLKEKACYPEELLEALKDEQLPRLVESHLNSDEFMFGRGVLDMKSGVASHLYLLKYYSEHPEELEGNLVVVIECDEEDSSHGILSALPLLKQLKEEHQFEYVGAINSDFVSPRYEGDPNRYIYKGTVGKLLPSFFITGAETHVGSCFEGLDPNFIAAELTKQINYNPELCNEAFGETTVPPVSLKLMDLKPSYTVQTALASYVYFNFFIHSWSPKEVLDKLKLQAEIAFDHALTAFKDRYQLFSEMSHQPNIDVPWQTRVMTYEEMDQLLMTEHGDAYAAHMAEFKQKLLLDSELDTRMFSAKVVEEAWKWMGDRSPAIIVFYSSLYSPRIEVTGKDELEKNLIASLDLAVSKMQPNYSHPIVTRNFFPYISDMSFVALSDDEDGINAVSSNTPCWGSKLFVNYQDIRDINVPVINIGPYGFDAHKQYERVELSYSFEIVPNLTNEVIQNLLKS</sequence>
<gene>
    <name evidence="2" type="ORF">AWH56_002335</name>
    <name evidence="1" type="ORF">AWH56_13900</name>
</gene>
<protein>
    <submittedName>
        <fullName evidence="2">M20/M25/M40 family metallo-hydrolase</fullName>
    </submittedName>
    <submittedName>
        <fullName evidence="1">Peptidase M20</fullName>
    </submittedName>
</protein>
<dbReference type="EMBL" id="LQXD01000124">
    <property type="protein sequence ID" value="OIJ13390.1"/>
    <property type="molecule type" value="Genomic_DNA"/>
</dbReference>
<dbReference type="PANTHER" id="PTHR43808:SF27">
    <property type="entry name" value="PROTEIN ROCB"/>
    <property type="match status" value="1"/>
</dbReference>
<reference evidence="2" key="4">
    <citation type="submission" date="2020-10" db="EMBL/GenBank/DDBJ databases">
        <authorList>
            <person name="Bassil N.M."/>
            <person name="Lloyd J.R."/>
        </authorList>
    </citation>
    <scope>NUCLEOTIDE SEQUENCE</scope>
    <source>
        <strain evidence="2">NB2006</strain>
    </source>
</reference>
<reference evidence="2 3" key="3">
    <citation type="journal article" date="2019" name="Int. J. Syst. Evol. Microbiol.">
        <title>Anaerobacillus isosaccharinicus sp. nov., an alkaliphilic bacterium which degrades isosaccharinic acid.</title>
        <authorList>
            <person name="Bassil N.M."/>
            <person name="Lloyd J.R."/>
        </authorList>
    </citation>
    <scope>NUCLEOTIDE SEQUENCE [LARGE SCALE GENOMIC DNA]</scope>
    <source>
        <strain evidence="2 3">NB2006</strain>
    </source>
</reference>
<proteinExistence type="predicted"/>
<dbReference type="EMBL" id="CP063356">
    <property type="protein sequence ID" value="QOY36540.1"/>
    <property type="molecule type" value="Genomic_DNA"/>
</dbReference>
<dbReference type="InterPro" id="IPR050072">
    <property type="entry name" value="Peptidase_M20A"/>
</dbReference>
<dbReference type="Pfam" id="PF01546">
    <property type="entry name" value="Peptidase_M20"/>
    <property type="match status" value="1"/>
</dbReference>
<dbReference type="OrthoDB" id="9815360at2"/>
<dbReference type="PIRSF" id="PIRSF010386">
    <property type="entry name" value="RocB"/>
    <property type="match status" value="1"/>
</dbReference>
<dbReference type="InterPro" id="IPR002933">
    <property type="entry name" value="Peptidase_M20"/>
</dbReference>
<dbReference type="Gene3D" id="3.40.630.10">
    <property type="entry name" value="Zn peptidases"/>
    <property type="match status" value="1"/>
</dbReference>
<accession>A0A1S2LMF7</accession>
<dbReference type="SUPFAM" id="SSF53187">
    <property type="entry name" value="Zn-dependent exopeptidases"/>
    <property type="match status" value="1"/>
</dbReference>
<keyword evidence="3" id="KW-1185">Reference proteome</keyword>
<evidence type="ECO:0000313" key="3">
    <source>
        <dbReference type="Proteomes" id="UP000180175"/>
    </source>
</evidence>
<reference evidence="1 3" key="1">
    <citation type="submission" date="2016-10" db="EMBL/GenBank/DDBJ databases">
        <title>Draft genome sequences of four alkaliphilic bacteria belonging to the Anaerobacillus genus.</title>
        <authorList>
            <person name="Bassil N.M."/>
            <person name="Lloyd J.R."/>
        </authorList>
    </citation>
    <scope>NUCLEOTIDE SEQUENCE [LARGE SCALE GENOMIC DNA]</scope>
    <source>
        <strain evidence="1 3">NB2006</strain>
    </source>
</reference>
<dbReference type="AlphaFoldDB" id="A0A1S2LMF7"/>
<evidence type="ECO:0000313" key="1">
    <source>
        <dbReference type="EMBL" id="OIJ13390.1"/>
    </source>
</evidence>
<dbReference type="PANTHER" id="PTHR43808">
    <property type="entry name" value="ACETYLORNITHINE DEACETYLASE"/>
    <property type="match status" value="1"/>
</dbReference>
<evidence type="ECO:0000313" key="2">
    <source>
        <dbReference type="EMBL" id="QOY36540.1"/>
    </source>
</evidence>
<reference evidence="2 3" key="2">
    <citation type="journal article" date="2017" name="Genome Announc.">
        <title>Draft Genome Sequences of Four Alkaliphilic Bacteria Belonging to the Anaerobacillus Genus.</title>
        <authorList>
            <person name="Bassil N.M."/>
            <person name="Lloyd J.R."/>
        </authorList>
    </citation>
    <scope>NUCLEOTIDE SEQUENCE [LARGE SCALE GENOMIC DNA]</scope>
    <source>
        <strain evidence="2 3">NB2006</strain>
    </source>
</reference>
<dbReference type="GO" id="GO:0016787">
    <property type="term" value="F:hydrolase activity"/>
    <property type="evidence" value="ECO:0007669"/>
    <property type="project" value="UniProtKB-KW"/>
</dbReference>
<dbReference type="InterPro" id="IPR012166">
    <property type="entry name" value="Uncharacterised_RocB"/>
</dbReference>